<dbReference type="CDD" id="cd12797">
    <property type="entry name" value="M23_peptidase"/>
    <property type="match status" value="1"/>
</dbReference>
<feature type="compositionally biased region" description="Basic and acidic residues" evidence="2">
    <location>
        <begin position="133"/>
        <end position="147"/>
    </location>
</feature>
<accession>A0A939INN5</accession>
<dbReference type="InterPro" id="IPR050570">
    <property type="entry name" value="Cell_wall_metabolism_enzyme"/>
</dbReference>
<name>A0A939INN5_9ALTE</name>
<dbReference type="SUPFAM" id="SSF51261">
    <property type="entry name" value="Duplicated hybrid motif"/>
    <property type="match status" value="1"/>
</dbReference>
<dbReference type="InterPro" id="IPR036779">
    <property type="entry name" value="LysM_dom_sf"/>
</dbReference>
<evidence type="ECO:0000256" key="1">
    <source>
        <dbReference type="ARBA" id="ARBA00038420"/>
    </source>
</evidence>
<dbReference type="Pfam" id="PF01476">
    <property type="entry name" value="LysM"/>
    <property type="match status" value="1"/>
</dbReference>
<feature type="region of interest" description="Disordered" evidence="2">
    <location>
        <begin position="94"/>
        <end position="150"/>
    </location>
</feature>
<dbReference type="GO" id="GO:0004222">
    <property type="term" value="F:metalloendopeptidase activity"/>
    <property type="evidence" value="ECO:0007669"/>
    <property type="project" value="TreeGrafter"/>
</dbReference>
<dbReference type="PANTHER" id="PTHR21666:SF263">
    <property type="entry name" value="MUREIN HYDROLASE ACTIVATOR NLPD"/>
    <property type="match status" value="1"/>
</dbReference>
<dbReference type="Gene3D" id="2.70.70.10">
    <property type="entry name" value="Glucose Permease (Domain IIA)"/>
    <property type="match status" value="1"/>
</dbReference>
<organism evidence="4 5">
    <name type="scientific">Bowmanella dokdonensis</name>
    <dbReference type="NCBI Taxonomy" id="751969"/>
    <lineage>
        <taxon>Bacteria</taxon>
        <taxon>Pseudomonadati</taxon>
        <taxon>Pseudomonadota</taxon>
        <taxon>Gammaproteobacteria</taxon>
        <taxon>Alteromonadales</taxon>
        <taxon>Alteromonadaceae</taxon>
        <taxon>Bowmanella</taxon>
    </lineage>
</organism>
<dbReference type="CDD" id="cd00118">
    <property type="entry name" value="LysM"/>
    <property type="match status" value="1"/>
</dbReference>
<dbReference type="SMART" id="SM00257">
    <property type="entry name" value="LysM"/>
    <property type="match status" value="1"/>
</dbReference>
<proteinExistence type="inferred from homology"/>
<sequence>MLGWRGSWIPLIVSAWMLNGCGSRSAPAPVMELSEAKSFRQFEQMGTGETYRVKKGDTLFSIAWYSGNDYQDLARFNGLTAPYNIYPGQEIRLSESRQASTKSAAKPSGRTSKIKANQPVDPPKKQAYGGFKDAQKSTAKTEPDDFPRQVSDWTWPAKGKLIGRFSLTEQGNKGIDIANAAGTPILAAAAGKVVYTGNALRGFGNLIIVKHSDAYLTAYAHNSRILVKEQQWVEAGQQLAEMGDSGTSRVMLHFEIRYKGKSVDPLRFLPDQ</sequence>
<feature type="compositionally biased region" description="Polar residues" evidence="2">
    <location>
        <begin position="96"/>
        <end position="115"/>
    </location>
</feature>
<dbReference type="InterPro" id="IPR018392">
    <property type="entry name" value="LysM"/>
</dbReference>
<keyword evidence="5" id="KW-1185">Reference proteome</keyword>
<dbReference type="Pfam" id="PF01551">
    <property type="entry name" value="Peptidase_M23"/>
    <property type="match status" value="1"/>
</dbReference>
<protein>
    <submittedName>
        <fullName evidence="4">Peptidoglycan DD-metalloendopeptidase family protein</fullName>
    </submittedName>
</protein>
<dbReference type="PANTHER" id="PTHR21666">
    <property type="entry name" value="PEPTIDASE-RELATED"/>
    <property type="match status" value="1"/>
</dbReference>
<dbReference type="EMBL" id="JAFKCV010000009">
    <property type="protein sequence ID" value="MBN7826543.1"/>
    <property type="molecule type" value="Genomic_DNA"/>
</dbReference>
<dbReference type="PROSITE" id="PS51782">
    <property type="entry name" value="LYSM"/>
    <property type="match status" value="1"/>
</dbReference>
<dbReference type="GO" id="GO:0009279">
    <property type="term" value="C:cell outer membrane"/>
    <property type="evidence" value="ECO:0007669"/>
    <property type="project" value="TreeGrafter"/>
</dbReference>
<comment type="caution">
    <text evidence="4">The sequence shown here is derived from an EMBL/GenBank/DDBJ whole genome shotgun (WGS) entry which is preliminary data.</text>
</comment>
<dbReference type="InterPro" id="IPR011055">
    <property type="entry name" value="Dup_hybrid_motif"/>
</dbReference>
<feature type="domain" description="LysM" evidence="3">
    <location>
        <begin position="49"/>
        <end position="93"/>
    </location>
</feature>
<evidence type="ECO:0000313" key="4">
    <source>
        <dbReference type="EMBL" id="MBN7826543.1"/>
    </source>
</evidence>
<gene>
    <name evidence="4" type="ORF">J0A66_15010</name>
</gene>
<dbReference type="AlphaFoldDB" id="A0A939INN5"/>
<evidence type="ECO:0000313" key="5">
    <source>
        <dbReference type="Proteomes" id="UP000664654"/>
    </source>
</evidence>
<dbReference type="Proteomes" id="UP000664654">
    <property type="component" value="Unassembled WGS sequence"/>
</dbReference>
<dbReference type="Gene3D" id="3.10.350.10">
    <property type="entry name" value="LysM domain"/>
    <property type="match status" value="1"/>
</dbReference>
<evidence type="ECO:0000256" key="2">
    <source>
        <dbReference type="SAM" id="MobiDB-lite"/>
    </source>
</evidence>
<dbReference type="InterPro" id="IPR016047">
    <property type="entry name" value="M23ase_b-sheet_dom"/>
</dbReference>
<reference evidence="4" key="1">
    <citation type="submission" date="2021-03" db="EMBL/GenBank/DDBJ databases">
        <title>novel species isolated from a fishpond in China.</title>
        <authorList>
            <person name="Lu H."/>
            <person name="Cai Z."/>
        </authorList>
    </citation>
    <scope>NUCLEOTIDE SEQUENCE</scope>
    <source>
        <strain evidence="4">JCM 30855</strain>
    </source>
</reference>
<evidence type="ECO:0000259" key="3">
    <source>
        <dbReference type="PROSITE" id="PS51782"/>
    </source>
</evidence>
<comment type="similarity">
    <text evidence="1">Belongs to the E.coli NlpD/Haemophilus LppB family.</text>
</comment>
<dbReference type="GO" id="GO:0032153">
    <property type="term" value="C:cell division site"/>
    <property type="evidence" value="ECO:0007669"/>
    <property type="project" value="TreeGrafter"/>
</dbReference>